<name>A0AAD7VY08_9TELE</name>
<evidence type="ECO:0000313" key="1">
    <source>
        <dbReference type="EMBL" id="KAJ8358405.1"/>
    </source>
</evidence>
<gene>
    <name evidence="1" type="ORF">AAFF_G00441870</name>
</gene>
<proteinExistence type="predicted"/>
<accession>A0AAD7VY08</accession>
<protein>
    <submittedName>
        <fullName evidence="1">Uncharacterized protein</fullName>
    </submittedName>
</protein>
<dbReference type="Proteomes" id="UP001221898">
    <property type="component" value="Unassembled WGS sequence"/>
</dbReference>
<sequence>MPDSRLPKQVLYSQLLTGQRAPGGQKKRYKDNIKANIKKCHIDPKTWEDTATNRTTWRKLVIEGAALYNNDLRRAAEDKRKLRKERVSTK</sequence>
<keyword evidence="2" id="KW-1185">Reference proteome</keyword>
<reference evidence="1" key="1">
    <citation type="journal article" date="2023" name="Science">
        <title>Genome structures resolve the early diversification of teleost fishes.</title>
        <authorList>
            <person name="Parey E."/>
            <person name="Louis A."/>
            <person name="Montfort J."/>
            <person name="Bouchez O."/>
            <person name="Roques C."/>
            <person name="Iampietro C."/>
            <person name="Lluch J."/>
            <person name="Castinel A."/>
            <person name="Donnadieu C."/>
            <person name="Desvignes T."/>
            <person name="Floi Bucao C."/>
            <person name="Jouanno E."/>
            <person name="Wen M."/>
            <person name="Mejri S."/>
            <person name="Dirks R."/>
            <person name="Jansen H."/>
            <person name="Henkel C."/>
            <person name="Chen W.J."/>
            <person name="Zahm M."/>
            <person name="Cabau C."/>
            <person name="Klopp C."/>
            <person name="Thompson A.W."/>
            <person name="Robinson-Rechavi M."/>
            <person name="Braasch I."/>
            <person name="Lecointre G."/>
            <person name="Bobe J."/>
            <person name="Postlethwait J.H."/>
            <person name="Berthelot C."/>
            <person name="Roest Crollius H."/>
            <person name="Guiguen Y."/>
        </authorList>
    </citation>
    <scope>NUCLEOTIDE SEQUENCE</scope>
    <source>
        <strain evidence="1">NC1722</strain>
    </source>
</reference>
<organism evidence="1 2">
    <name type="scientific">Aldrovandia affinis</name>
    <dbReference type="NCBI Taxonomy" id="143900"/>
    <lineage>
        <taxon>Eukaryota</taxon>
        <taxon>Metazoa</taxon>
        <taxon>Chordata</taxon>
        <taxon>Craniata</taxon>
        <taxon>Vertebrata</taxon>
        <taxon>Euteleostomi</taxon>
        <taxon>Actinopterygii</taxon>
        <taxon>Neopterygii</taxon>
        <taxon>Teleostei</taxon>
        <taxon>Notacanthiformes</taxon>
        <taxon>Halosauridae</taxon>
        <taxon>Aldrovandia</taxon>
    </lineage>
</organism>
<dbReference type="AlphaFoldDB" id="A0AAD7VY08"/>
<feature type="non-terminal residue" evidence="1">
    <location>
        <position position="90"/>
    </location>
</feature>
<comment type="caution">
    <text evidence="1">The sequence shown here is derived from an EMBL/GenBank/DDBJ whole genome shotgun (WGS) entry which is preliminary data.</text>
</comment>
<dbReference type="EMBL" id="JAINUG010000999">
    <property type="protein sequence ID" value="KAJ8358405.1"/>
    <property type="molecule type" value="Genomic_DNA"/>
</dbReference>
<evidence type="ECO:0000313" key="2">
    <source>
        <dbReference type="Proteomes" id="UP001221898"/>
    </source>
</evidence>